<accession>A0A9Q1JUP6</accession>
<dbReference type="OrthoDB" id="1761837at2759"/>
<reference evidence="1" key="1">
    <citation type="submission" date="2022-04" db="EMBL/GenBank/DDBJ databases">
        <title>Carnegiea gigantea Genome sequencing and assembly v2.</title>
        <authorList>
            <person name="Copetti D."/>
            <person name="Sanderson M.J."/>
            <person name="Burquez A."/>
            <person name="Wojciechowski M.F."/>
        </authorList>
    </citation>
    <scope>NUCLEOTIDE SEQUENCE</scope>
    <source>
        <strain evidence="1">SGP5-SGP5p</strain>
        <tissue evidence="1">Aerial part</tissue>
    </source>
</reference>
<comment type="caution">
    <text evidence="1">The sequence shown here is derived from an EMBL/GenBank/DDBJ whole genome shotgun (WGS) entry which is preliminary data.</text>
</comment>
<protein>
    <submittedName>
        <fullName evidence="1">Uncharacterized protein</fullName>
    </submittedName>
</protein>
<keyword evidence="2" id="KW-1185">Reference proteome</keyword>
<gene>
    <name evidence="1" type="ORF">Cgig2_022614</name>
</gene>
<evidence type="ECO:0000313" key="2">
    <source>
        <dbReference type="Proteomes" id="UP001153076"/>
    </source>
</evidence>
<proteinExistence type="predicted"/>
<organism evidence="1 2">
    <name type="scientific">Carnegiea gigantea</name>
    <dbReference type="NCBI Taxonomy" id="171969"/>
    <lineage>
        <taxon>Eukaryota</taxon>
        <taxon>Viridiplantae</taxon>
        <taxon>Streptophyta</taxon>
        <taxon>Embryophyta</taxon>
        <taxon>Tracheophyta</taxon>
        <taxon>Spermatophyta</taxon>
        <taxon>Magnoliopsida</taxon>
        <taxon>eudicotyledons</taxon>
        <taxon>Gunneridae</taxon>
        <taxon>Pentapetalae</taxon>
        <taxon>Caryophyllales</taxon>
        <taxon>Cactineae</taxon>
        <taxon>Cactaceae</taxon>
        <taxon>Cactoideae</taxon>
        <taxon>Echinocereeae</taxon>
        <taxon>Carnegiea</taxon>
    </lineage>
</organism>
<name>A0A9Q1JUP6_9CARY</name>
<evidence type="ECO:0000313" key="1">
    <source>
        <dbReference type="EMBL" id="KAJ8431389.1"/>
    </source>
</evidence>
<dbReference type="AlphaFoldDB" id="A0A9Q1JUP6"/>
<dbReference type="Proteomes" id="UP001153076">
    <property type="component" value="Unassembled WGS sequence"/>
</dbReference>
<dbReference type="EMBL" id="JAKOGI010000690">
    <property type="protein sequence ID" value="KAJ8431389.1"/>
    <property type="molecule type" value="Genomic_DNA"/>
</dbReference>
<sequence length="276" mass="30612">MSTLHISKGEMSISIFDIHSFLELSLSGRLYDKVVPTQQKLTNKLPPSCTYLFTAYRKRIQGRKVRDVGYIYPGTFSVVSFMASGVGHCLSKVTNEIKEHLKSSLAEICRQEYKSIVNPTIIGQDELPIEVCELSTKKGESDHANFKEELGHIPLLSGMPRLPHPLRAPQGVVFVFNTDAVARVFGQAILDKVSRTPFDGLQSLKGDFNSFYATILQVGVDITPSENKVKGLIRQACGLKIDIINATKVMDAATKASLEKTEAYIKKSFEDLKNSQ</sequence>